<proteinExistence type="predicted"/>
<keyword evidence="1" id="KW-0812">Transmembrane</keyword>
<dbReference type="EMBL" id="MKGL01000110">
    <property type="protein sequence ID" value="RNF06361.1"/>
    <property type="molecule type" value="Genomic_DNA"/>
</dbReference>
<dbReference type="VEuPathDB" id="TriTrypDB:TRSC58_01106"/>
<keyword evidence="3" id="KW-1185">Reference proteome</keyword>
<feature type="transmembrane region" description="Helical" evidence="1">
    <location>
        <begin position="75"/>
        <end position="98"/>
    </location>
</feature>
<evidence type="ECO:0000313" key="2">
    <source>
        <dbReference type="EMBL" id="RNF06361.1"/>
    </source>
</evidence>
<gene>
    <name evidence="2" type="ORF">TraAM80_03934</name>
</gene>
<evidence type="ECO:0000313" key="3">
    <source>
        <dbReference type="Proteomes" id="UP000283634"/>
    </source>
</evidence>
<feature type="transmembrane region" description="Helical" evidence="1">
    <location>
        <begin position="12"/>
        <end position="32"/>
    </location>
</feature>
<dbReference type="RefSeq" id="XP_029239210.1">
    <property type="nucleotide sequence ID" value="XM_029380884.1"/>
</dbReference>
<comment type="caution">
    <text evidence="2">The sequence shown here is derived from an EMBL/GenBank/DDBJ whole genome shotgun (WGS) entry which is preliminary data.</text>
</comment>
<dbReference type="OrthoDB" id="271742at2759"/>
<dbReference type="GeneID" id="40327867"/>
<dbReference type="AlphaFoldDB" id="A0A3R7RL81"/>
<dbReference type="OMA" id="GVCAREY"/>
<keyword evidence="1" id="KW-1133">Transmembrane helix</keyword>
<keyword evidence="1" id="KW-0472">Membrane</keyword>
<accession>A0A3R7RL81</accession>
<name>A0A3R7RL81_TRYRA</name>
<organism evidence="2 3">
    <name type="scientific">Trypanosoma rangeli</name>
    <dbReference type="NCBI Taxonomy" id="5698"/>
    <lineage>
        <taxon>Eukaryota</taxon>
        <taxon>Discoba</taxon>
        <taxon>Euglenozoa</taxon>
        <taxon>Kinetoplastea</taxon>
        <taxon>Metakinetoplastina</taxon>
        <taxon>Trypanosomatida</taxon>
        <taxon>Trypanosomatidae</taxon>
        <taxon>Trypanosoma</taxon>
        <taxon>Herpetosoma</taxon>
    </lineage>
</organism>
<reference evidence="2 3" key="1">
    <citation type="journal article" date="2018" name="BMC Genomics">
        <title>Genomic comparison of Trypanosoma conorhini and Trypanosoma rangeli to Trypanosoma cruzi strains of high and low virulence.</title>
        <authorList>
            <person name="Bradwell K.R."/>
            <person name="Koparde V.N."/>
            <person name="Matveyev A.V."/>
            <person name="Serrano M.G."/>
            <person name="Alves J.M."/>
            <person name="Parikh H."/>
            <person name="Huang B."/>
            <person name="Lee V."/>
            <person name="Espinosa-Alvarez O."/>
            <person name="Ortiz P.A."/>
            <person name="Costa-Martins A.G."/>
            <person name="Teixeira M.M."/>
            <person name="Buck G.A."/>
        </authorList>
    </citation>
    <scope>NUCLEOTIDE SEQUENCE [LARGE SCALE GENOMIC DNA]</scope>
    <source>
        <strain evidence="2 3">AM80</strain>
    </source>
</reference>
<protein>
    <submittedName>
        <fullName evidence="2">Uncharacterized protein</fullName>
    </submittedName>
</protein>
<dbReference type="Proteomes" id="UP000283634">
    <property type="component" value="Unassembled WGS sequence"/>
</dbReference>
<evidence type="ECO:0000256" key="1">
    <source>
        <dbReference type="SAM" id="Phobius"/>
    </source>
</evidence>
<sequence length="163" mass="18259">MQSHGGAMAEALWLFFFFGFFFSCRLSCGVCAREYERAIGMASGRLPWRGGRSADVPPLDLGGPLMLQFMQYLPLVMRLLTHLPGFLAGFTLVCLFFAVVGRDALQNEYAPVAGFHVAALLLLRELVGPWREGKVQADFVRQRLAAQRSFADDVQLQWREALD</sequence>